<dbReference type="RefSeq" id="WP_167212602.1">
    <property type="nucleotide sequence ID" value="NZ_JAASRO010000001.1"/>
</dbReference>
<evidence type="ECO:0000313" key="2">
    <source>
        <dbReference type="EMBL" id="NIK59966.1"/>
    </source>
</evidence>
<protein>
    <recommendedName>
        <fullName evidence="4">Nuclear transport factor 2 family protein</fullName>
    </recommendedName>
</protein>
<organism evidence="2 3">
    <name type="scientific">Kribbella shirazensis</name>
    <dbReference type="NCBI Taxonomy" id="1105143"/>
    <lineage>
        <taxon>Bacteria</taxon>
        <taxon>Bacillati</taxon>
        <taxon>Actinomycetota</taxon>
        <taxon>Actinomycetes</taxon>
        <taxon>Propionibacteriales</taxon>
        <taxon>Kribbellaceae</taxon>
        <taxon>Kribbella</taxon>
    </lineage>
</organism>
<evidence type="ECO:0000256" key="1">
    <source>
        <dbReference type="SAM" id="MobiDB-lite"/>
    </source>
</evidence>
<reference evidence="2 3" key="1">
    <citation type="submission" date="2020-03" db="EMBL/GenBank/DDBJ databases">
        <title>Sequencing the genomes of 1000 actinobacteria strains.</title>
        <authorList>
            <person name="Klenk H.-P."/>
        </authorList>
    </citation>
    <scope>NUCLEOTIDE SEQUENCE [LARGE SCALE GENOMIC DNA]</scope>
    <source>
        <strain evidence="2 3">DSM 45490</strain>
    </source>
</reference>
<feature type="compositionally biased region" description="Basic and acidic residues" evidence="1">
    <location>
        <begin position="1"/>
        <end position="12"/>
    </location>
</feature>
<dbReference type="Gene3D" id="3.10.450.50">
    <property type="match status" value="1"/>
</dbReference>
<name>A0A7X5VEX3_9ACTN</name>
<dbReference type="SUPFAM" id="SSF54427">
    <property type="entry name" value="NTF2-like"/>
    <property type="match status" value="1"/>
</dbReference>
<proteinExistence type="predicted"/>
<evidence type="ECO:0000313" key="3">
    <source>
        <dbReference type="Proteomes" id="UP000555407"/>
    </source>
</evidence>
<keyword evidence="3" id="KW-1185">Reference proteome</keyword>
<dbReference type="EMBL" id="JAASRO010000001">
    <property type="protein sequence ID" value="NIK59966.1"/>
    <property type="molecule type" value="Genomic_DNA"/>
</dbReference>
<evidence type="ECO:0008006" key="4">
    <source>
        <dbReference type="Google" id="ProtNLM"/>
    </source>
</evidence>
<dbReference type="InterPro" id="IPR032710">
    <property type="entry name" value="NTF2-like_dom_sf"/>
</dbReference>
<accession>A0A7X5VEX3</accession>
<dbReference type="AlphaFoldDB" id="A0A7X5VEX3"/>
<comment type="caution">
    <text evidence="2">The sequence shown here is derived from an EMBL/GenBank/DDBJ whole genome shotgun (WGS) entry which is preliminary data.</text>
</comment>
<sequence>MSGTRTKSDPRTPEGSPPVRWSVGGIFLETLATRDYERMATTLGPAVRFRALLPPGPSHCEGPERVTDTFRSWFGSADDFELVDATVGEIGGRLHLSWRIRLRPAPFGIGENWHVIEQHGYADATDSIETLDLLCSGFHPDGRVGSE</sequence>
<feature type="region of interest" description="Disordered" evidence="1">
    <location>
        <begin position="1"/>
        <end position="20"/>
    </location>
</feature>
<dbReference type="Proteomes" id="UP000555407">
    <property type="component" value="Unassembled WGS sequence"/>
</dbReference>
<gene>
    <name evidence="2" type="ORF">BJY22_005683</name>
</gene>